<dbReference type="OrthoDB" id="9806285at2"/>
<evidence type="ECO:0000313" key="12">
    <source>
        <dbReference type="Proteomes" id="UP000198636"/>
    </source>
</evidence>
<keyword evidence="5" id="KW-0997">Cell inner membrane</keyword>
<dbReference type="GO" id="GO:0015833">
    <property type="term" value="P:peptide transport"/>
    <property type="evidence" value="ECO:0007669"/>
    <property type="project" value="InterPro"/>
</dbReference>
<dbReference type="InterPro" id="IPR017871">
    <property type="entry name" value="ABC_transporter-like_CS"/>
</dbReference>
<dbReference type="PANTHER" id="PTHR43297:SF14">
    <property type="entry name" value="ATPASE AAA-TYPE CORE DOMAIN-CONTAINING PROTEIN"/>
    <property type="match status" value="1"/>
</dbReference>
<evidence type="ECO:0000256" key="6">
    <source>
        <dbReference type="ARBA" id="ARBA00022741"/>
    </source>
</evidence>
<comment type="subcellular location">
    <subcellularLocation>
        <location evidence="1">Cell membrane</location>
        <topology evidence="1">Peripheral membrane protein</topology>
    </subcellularLocation>
</comment>
<evidence type="ECO:0000256" key="7">
    <source>
        <dbReference type="ARBA" id="ARBA00022840"/>
    </source>
</evidence>
<sequence length="322" mass="35829">MSEVLKIENLEIKAKSKNAIVTILDNISFSLKPGQTLGIVGESGCGKSITALSILGLLNKHISITGGKISFREKVLSTMKEKELRKICGREIGMIFQEPMTALNPLLTIGRQLAEPLRTHLEMSKREAHSQSIELLNDVGIKEPEKVLKCYPYELSGGMRQRVLIAIAISCNPLLLIADEPTTALDVTVQAQVLRIMKRLIKEKSMSMLLISHDLGVISQMCERVIVMYSGEIVEEDTTENIINNPKHPYTKKLLLSAKELVEGRKNLTIVNGSVPRPEEIIIGCKFAARCEERKPLCMNVRPPITLKLHGSGRVKCWEVNN</sequence>
<dbReference type="Pfam" id="PF08352">
    <property type="entry name" value="oligo_HPY"/>
    <property type="match status" value="1"/>
</dbReference>
<proteinExistence type="inferred from homology"/>
<dbReference type="CDD" id="cd03257">
    <property type="entry name" value="ABC_NikE_OppD_transporters"/>
    <property type="match status" value="1"/>
</dbReference>
<dbReference type="EMBL" id="FMUS01000005">
    <property type="protein sequence ID" value="SCY23900.1"/>
    <property type="molecule type" value="Genomic_DNA"/>
</dbReference>
<dbReference type="RefSeq" id="WP_091540909.1">
    <property type="nucleotide sequence ID" value="NZ_FMUS01000005.1"/>
</dbReference>
<accession>A0A1G5EB39</accession>
<dbReference type="PROSITE" id="PS50893">
    <property type="entry name" value="ABC_TRANSPORTER_2"/>
    <property type="match status" value="1"/>
</dbReference>
<keyword evidence="9" id="KW-0472">Membrane</keyword>
<reference evidence="11 12" key="1">
    <citation type="submission" date="2016-10" db="EMBL/GenBank/DDBJ databases">
        <authorList>
            <person name="de Groot N.N."/>
        </authorList>
    </citation>
    <scope>NUCLEOTIDE SEQUENCE [LARGE SCALE GENOMIC DNA]</scope>
    <source>
        <strain evidence="11 12">DSM 18978</strain>
    </source>
</reference>
<dbReference type="NCBIfam" id="TIGR01727">
    <property type="entry name" value="oligo_HPY"/>
    <property type="match status" value="1"/>
</dbReference>
<dbReference type="SMART" id="SM00382">
    <property type="entry name" value="AAA"/>
    <property type="match status" value="1"/>
</dbReference>
<evidence type="ECO:0000256" key="5">
    <source>
        <dbReference type="ARBA" id="ARBA00022519"/>
    </source>
</evidence>
<evidence type="ECO:0000256" key="1">
    <source>
        <dbReference type="ARBA" id="ARBA00004202"/>
    </source>
</evidence>
<dbReference type="SUPFAM" id="SSF52540">
    <property type="entry name" value="P-loop containing nucleoside triphosphate hydrolases"/>
    <property type="match status" value="1"/>
</dbReference>
<dbReference type="Gene3D" id="3.40.50.300">
    <property type="entry name" value="P-loop containing nucleotide triphosphate hydrolases"/>
    <property type="match status" value="1"/>
</dbReference>
<evidence type="ECO:0000256" key="9">
    <source>
        <dbReference type="ARBA" id="ARBA00023136"/>
    </source>
</evidence>
<evidence type="ECO:0000256" key="4">
    <source>
        <dbReference type="ARBA" id="ARBA00022475"/>
    </source>
</evidence>
<dbReference type="GO" id="GO:0005886">
    <property type="term" value="C:plasma membrane"/>
    <property type="evidence" value="ECO:0007669"/>
    <property type="project" value="UniProtKB-SubCell"/>
</dbReference>
<name>A0A1G5EB39_9FIRM</name>
<dbReference type="Proteomes" id="UP000198636">
    <property type="component" value="Unassembled WGS sequence"/>
</dbReference>
<evidence type="ECO:0000313" key="11">
    <source>
        <dbReference type="EMBL" id="SCY23900.1"/>
    </source>
</evidence>
<dbReference type="PANTHER" id="PTHR43297">
    <property type="entry name" value="OLIGOPEPTIDE TRANSPORT ATP-BINDING PROTEIN APPD"/>
    <property type="match status" value="1"/>
</dbReference>
<keyword evidence="4" id="KW-1003">Cell membrane</keyword>
<organism evidence="11 12">
    <name type="scientific">Alkaliphilus peptidifermentans DSM 18978</name>
    <dbReference type="NCBI Taxonomy" id="1120976"/>
    <lineage>
        <taxon>Bacteria</taxon>
        <taxon>Bacillati</taxon>
        <taxon>Bacillota</taxon>
        <taxon>Clostridia</taxon>
        <taxon>Peptostreptococcales</taxon>
        <taxon>Natronincolaceae</taxon>
        <taxon>Alkaliphilus</taxon>
    </lineage>
</organism>
<dbReference type="STRING" id="1120976.SAMN03080606_01098"/>
<dbReference type="InterPro" id="IPR003593">
    <property type="entry name" value="AAA+_ATPase"/>
</dbReference>
<dbReference type="InterPro" id="IPR050388">
    <property type="entry name" value="ABC_Ni/Peptide_Import"/>
</dbReference>
<keyword evidence="7 11" id="KW-0067">ATP-binding</keyword>
<evidence type="ECO:0000256" key="2">
    <source>
        <dbReference type="ARBA" id="ARBA00005417"/>
    </source>
</evidence>
<keyword evidence="12" id="KW-1185">Reference proteome</keyword>
<keyword evidence="3" id="KW-0813">Transport</keyword>
<dbReference type="InterPro" id="IPR003439">
    <property type="entry name" value="ABC_transporter-like_ATP-bd"/>
</dbReference>
<keyword evidence="8" id="KW-1278">Translocase</keyword>
<dbReference type="PROSITE" id="PS00211">
    <property type="entry name" value="ABC_TRANSPORTER_1"/>
    <property type="match status" value="1"/>
</dbReference>
<evidence type="ECO:0000256" key="8">
    <source>
        <dbReference type="ARBA" id="ARBA00022967"/>
    </source>
</evidence>
<dbReference type="GO" id="GO:0005524">
    <property type="term" value="F:ATP binding"/>
    <property type="evidence" value="ECO:0007669"/>
    <property type="project" value="UniProtKB-KW"/>
</dbReference>
<feature type="domain" description="ABC transporter" evidence="10">
    <location>
        <begin position="5"/>
        <end position="255"/>
    </location>
</feature>
<comment type="similarity">
    <text evidence="2">Belongs to the ABC transporter superfamily.</text>
</comment>
<dbReference type="Pfam" id="PF00005">
    <property type="entry name" value="ABC_tran"/>
    <property type="match status" value="1"/>
</dbReference>
<dbReference type="FunFam" id="3.40.50.300:FF:000016">
    <property type="entry name" value="Oligopeptide ABC transporter ATP-binding component"/>
    <property type="match status" value="1"/>
</dbReference>
<dbReference type="InterPro" id="IPR027417">
    <property type="entry name" value="P-loop_NTPase"/>
</dbReference>
<protein>
    <submittedName>
        <fullName evidence="11">Peptide/nickel transport system ATP-binding protein</fullName>
    </submittedName>
</protein>
<dbReference type="AlphaFoldDB" id="A0A1G5EB39"/>
<evidence type="ECO:0000256" key="3">
    <source>
        <dbReference type="ARBA" id="ARBA00022448"/>
    </source>
</evidence>
<gene>
    <name evidence="11" type="ORF">SAMN03080606_01098</name>
</gene>
<keyword evidence="6" id="KW-0547">Nucleotide-binding</keyword>
<dbReference type="InterPro" id="IPR013563">
    <property type="entry name" value="Oligopep_ABC_C"/>
</dbReference>
<evidence type="ECO:0000259" key="10">
    <source>
        <dbReference type="PROSITE" id="PS50893"/>
    </source>
</evidence>
<dbReference type="GO" id="GO:0016887">
    <property type="term" value="F:ATP hydrolysis activity"/>
    <property type="evidence" value="ECO:0007669"/>
    <property type="project" value="InterPro"/>
</dbReference>